<feature type="region of interest" description="Disordered" evidence="1">
    <location>
        <begin position="39"/>
        <end position="62"/>
    </location>
</feature>
<name>A0A7V9A922_9BACT</name>
<reference evidence="3 4" key="1">
    <citation type="submission" date="2020-05" db="EMBL/GenBank/DDBJ databases">
        <title>Bremerella alba sp. nov., a novel planctomycete isolated from the surface of the macroalga Fucus spiralis.</title>
        <authorList>
            <person name="Godinho O."/>
            <person name="Botelho R."/>
            <person name="Albuquerque L."/>
            <person name="Wiegand S."/>
            <person name="Da Costa M.S."/>
            <person name="Lobo-Da-Cunha A."/>
            <person name="Jogler C."/>
            <person name="Lage O.M."/>
        </authorList>
    </citation>
    <scope>NUCLEOTIDE SEQUENCE [LARGE SCALE GENOMIC DNA]</scope>
    <source>
        <strain evidence="3 4">FF15</strain>
    </source>
</reference>
<dbReference type="Gene3D" id="1.10.238.160">
    <property type="match status" value="1"/>
</dbReference>
<dbReference type="AlphaFoldDB" id="A0A7V9A922"/>
<dbReference type="Proteomes" id="UP000551616">
    <property type="component" value="Unassembled WGS sequence"/>
</dbReference>
<gene>
    <name evidence="3" type="ORF">HOV93_38680</name>
</gene>
<evidence type="ECO:0000256" key="1">
    <source>
        <dbReference type="SAM" id="MobiDB-lite"/>
    </source>
</evidence>
<sequence>MSKIEVKLLVTIEEDSIDAIAEQIVKSLHRKLATIGIGTSERTPSKEASRHANYGGTPPEDESLLVDSKQACKLLKISERKLWQMWNSGLMPKPTKIGRVVRWSRQALIEWILAGCPPQ</sequence>
<dbReference type="SUPFAM" id="SSF46955">
    <property type="entry name" value="Putative DNA-binding domain"/>
    <property type="match status" value="1"/>
</dbReference>
<evidence type="ECO:0000313" key="4">
    <source>
        <dbReference type="Proteomes" id="UP000551616"/>
    </source>
</evidence>
<dbReference type="Pfam" id="PF12728">
    <property type="entry name" value="HTH_17"/>
    <property type="match status" value="1"/>
</dbReference>
<evidence type="ECO:0000313" key="3">
    <source>
        <dbReference type="EMBL" id="MBA2116676.1"/>
    </source>
</evidence>
<dbReference type="EMBL" id="JABRWO010000011">
    <property type="protein sequence ID" value="MBA2116676.1"/>
    <property type="molecule type" value="Genomic_DNA"/>
</dbReference>
<dbReference type="InterPro" id="IPR009061">
    <property type="entry name" value="DNA-bd_dom_put_sf"/>
</dbReference>
<comment type="caution">
    <text evidence="3">The sequence shown here is derived from an EMBL/GenBank/DDBJ whole genome shotgun (WGS) entry which is preliminary data.</text>
</comment>
<organism evidence="3 4">
    <name type="scientific">Bremerella alba</name>
    <dbReference type="NCBI Taxonomy" id="980252"/>
    <lineage>
        <taxon>Bacteria</taxon>
        <taxon>Pseudomonadati</taxon>
        <taxon>Planctomycetota</taxon>
        <taxon>Planctomycetia</taxon>
        <taxon>Pirellulales</taxon>
        <taxon>Pirellulaceae</taxon>
        <taxon>Bremerella</taxon>
    </lineage>
</organism>
<dbReference type="InterPro" id="IPR041657">
    <property type="entry name" value="HTH_17"/>
</dbReference>
<proteinExistence type="predicted"/>
<protein>
    <recommendedName>
        <fullName evidence="2">Helix-turn-helix domain-containing protein</fullName>
    </recommendedName>
</protein>
<accession>A0A7V9A922</accession>
<feature type="domain" description="Helix-turn-helix" evidence="2">
    <location>
        <begin position="66"/>
        <end position="113"/>
    </location>
</feature>
<keyword evidence="4" id="KW-1185">Reference proteome</keyword>
<evidence type="ECO:0000259" key="2">
    <source>
        <dbReference type="Pfam" id="PF12728"/>
    </source>
</evidence>